<sequence length="421" mass="48432">MERRALQESGAAAPPIMPPQDRRLPDTENPSPAATPTVSDSTRSFIDGRGKRLTLDEQRALVRICAEYMINPDPKAYPKNVWVLVSQKLLERTQRKYSWQSCRRWMCRLVSDRQMHWEAVDENRRRIPMIDDLLAAEVDQWMGVCVRSHEQLKTPEAMLQRRLQKPPARQSAYDAETEAQLRYKQERVLKWVSLLPDDAQAFADELQSPLEHRPSTPDPREPPRQETFDQKLKRMMSQDPQYKSSDYSSGLEEELLARDNGTLRTTKKRLREETGDDLDSPPSKYISRPNAVKEPSKLGELRLHETLSTACRGDLQKSAAQLVSEIPIPNASTSRSVAWQYLTILKLATDALMKAHDKCVDIFERDKNMTDDDFEDMFGEIIKLWSINLKEVIGVWMEARNVQNKRASLNKDTEPAQTTGN</sequence>
<protein>
    <submittedName>
        <fullName evidence="2">Uncharacterized protein</fullName>
    </submittedName>
</protein>
<evidence type="ECO:0000313" key="3">
    <source>
        <dbReference type="Proteomes" id="UP000007963"/>
    </source>
</evidence>
<name>Q0CN75_ASPTN</name>
<feature type="compositionally biased region" description="Polar residues" evidence="1">
    <location>
        <begin position="28"/>
        <end position="44"/>
    </location>
</feature>
<dbReference type="GeneID" id="4320231"/>
<dbReference type="EMBL" id="CH476599">
    <property type="protein sequence ID" value="EAU35306.1"/>
    <property type="molecule type" value="Genomic_DNA"/>
</dbReference>
<feature type="region of interest" description="Disordered" evidence="1">
    <location>
        <begin position="234"/>
        <end position="290"/>
    </location>
</feature>
<organism evidence="2 3">
    <name type="scientific">Aspergillus terreus (strain NIH 2624 / FGSC A1156)</name>
    <dbReference type="NCBI Taxonomy" id="341663"/>
    <lineage>
        <taxon>Eukaryota</taxon>
        <taxon>Fungi</taxon>
        <taxon>Dikarya</taxon>
        <taxon>Ascomycota</taxon>
        <taxon>Pezizomycotina</taxon>
        <taxon>Eurotiomycetes</taxon>
        <taxon>Eurotiomycetidae</taxon>
        <taxon>Eurotiales</taxon>
        <taxon>Aspergillaceae</taxon>
        <taxon>Aspergillus</taxon>
        <taxon>Aspergillus subgen. Circumdati</taxon>
    </lineage>
</organism>
<reference evidence="3" key="1">
    <citation type="submission" date="2005-09" db="EMBL/GenBank/DDBJ databases">
        <title>Annotation of the Aspergillus terreus NIH2624 genome.</title>
        <authorList>
            <person name="Birren B.W."/>
            <person name="Lander E.S."/>
            <person name="Galagan J.E."/>
            <person name="Nusbaum C."/>
            <person name="Devon K."/>
            <person name="Henn M."/>
            <person name="Ma L.-J."/>
            <person name="Jaffe D.B."/>
            <person name="Butler J."/>
            <person name="Alvarez P."/>
            <person name="Gnerre S."/>
            <person name="Grabherr M."/>
            <person name="Kleber M."/>
            <person name="Mauceli E.W."/>
            <person name="Brockman W."/>
            <person name="Rounsley S."/>
            <person name="Young S.K."/>
            <person name="LaButti K."/>
            <person name="Pushparaj V."/>
            <person name="DeCaprio D."/>
            <person name="Crawford M."/>
            <person name="Koehrsen M."/>
            <person name="Engels R."/>
            <person name="Montgomery P."/>
            <person name="Pearson M."/>
            <person name="Howarth C."/>
            <person name="Larson L."/>
            <person name="Luoma S."/>
            <person name="White J."/>
            <person name="Alvarado L."/>
            <person name="Kodira C.D."/>
            <person name="Zeng Q."/>
            <person name="Oleary S."/>
            <person name="Yandava C."/>
            <person name="Denning D.W."/>
            <person name="Nierman W.C."/>
            <person name="Milne T."/>
            <person name="Madden K."/>
        </authorList>
    </citation>
    <scope>NUCLEOTIDE SEQUENCE [LARGE SCALE GENOMIC DNA]</scope>
    <source>
        <strain evidence="3">NIH 2624 / FGSC A1156</strain>
    </source>
</reference>
<gene>
    <name evidence="2" type="ORF">ATEG_04859</name>
</gene>
<proteinExistence type="predicted"/>
<feature type="compositionally biased region" description="Polar residues" evidence="1">
    <location>
        <begin position="238"/>
        <end position="248"/>
    </location>
</feature>
<evidence type="ECO:0000256" key="1">
    <source>
        <dbReference type="SAM" id="MobiDB-lite"/>
    </source>
</evidence>
<evidence type="ECO:0000313" key="2">
    <source>
        <dbReference type="EMBL" id="EAU35306.1"/>
    </source>
</evidence>
<feature type="region of interest" description="Disordered" evidence="1">
    <location>
        <begin position="1"/>
        <end position="45"/>
    </location>
</feature>
<dbReference type="VEuPathDB" id="FungiDB:ATEG_04859"/>
<accession>Q0CN75</accession>
<dbReference type="Proteomes" id="UP000007963">
    <property type="component" value="Unassembled WGS sequence"/>
</dbReference>
<dbReference type="OrthoDB" id="4414363at2759"/>
<dbReference type="AlphaFoldDB" id="Q0CN75"/>
<dbReference type="RefSeq" id="XP_001214037.1">
    <property type="nucleotide sequence ID" value="XM_001214037.1"/>
</dbReference>
<dbReference type="HOGENOM" id="CLU_652084_0_0_1"/>